<gene>
    <name evidence="3" type="ORF">ABS767_01970</name>
</gene>
<evidence type="ECO:0000256" key="2">
    <source>
        <dbReference type="SAM" id="SignalP"/>
    </source>
</evidence>
<dbReference type="Proteomes" id="UP001629244">
    <property type="component" value="Unassembled WGS sequence"/>
</dbReference>
<accession>A0ABW8YJ69</accession>
<feature type="region of interest" description="Disordered" evidence="1">
    <location>
        <begin position="26"/>
        <end position="86"/>
    </location>
</feature>
<reference evidence="3 4" key="1">
    <citation type="submission" date="2024-06" db="EMBL/GenBank/DDBJ databases">
        <authorList>
            <person name="Kaempfer P."/>
            <person name="Viver T."/>
        </authorList>
    </citation>
    <scope>NUCLEOTIDE SEQUENCE [LARGE SCALE GENOMIC DNA]</scope>
    <source>
        <strain evidence="3 4">ST-64</strain>
    </source>
</reference>
<sequence length="86" mass="8812">MRHKTLFSLIALCGSTAAVAAIGTPQAAPPLQNDMANEATPAPDDMTAPETMSNTTDVEPSMEPAEPADPTADGTETPPEPNATGY</sequence>
<organism evidence="3 4">
    <name type="scientific">Sphingomonas plantiphila</name>
    <dbReference type="NCBI Taxonomy" id="3163295"/>
    <lineage>
        <taxon>Bacteria</taxon>
        <taxon>Pseudomonadati</taxon>
        <taxon>Pseudomonadota</taxon>
        <taxon>Alphaproteobacteria</taxon>
        <taxon>Sphingomonadales</taxon>
        <taxon>Sphingomonadaceae</taxon>
        <taxon>Sphingomonas</taxon>
    </lineage>
</organism>
<protein>
    <submittedName>
        <fullName evidence="3">Uncharacterized protein</fullName>
    </submittedName>
</protein>
<name>A0ABW8YJ69_9SPHN</name>
<keyword evidence="4" id="KW-1185">Reference proteome</keyword>
<feature type="signal peptide" evidence="2">
    <location>
        <begin position="1"/>
        <end position="20"/>
    </location>
</feature>
<feature type="chain" id="PRO_5045263192" evidence="2">
    <location>
        <begin position="21"/>
        <end position="86"/>
    </location>
</feature>
<dbReference type="EMBL" id="JBELQC010000001">
    <property type="protein sequence ID" value="MFL9839717.1"/>
    <property type="molecule type" value="Genomic_DNA"/>
</dbReference>
<keyword evidence="2" id="KW-0732">Signal</keyword>
<evidence type="ECO:0000313" key="4">
    <source>
        <dbReference type="Proteomes" id="UP001629244"/>
    </source>
</evidence>
<evidence type="ECO:0000256" key="1">
    <source>
        <dbReference type="SAM" id="MobiDB-lite"/>
    </source>
</evidence>
<evidence type="ECO:0000313" key="3">
    <source>
        <dbReference type="EMBL" id="MFL9839717.1"/>
    </source>
</evidence>
<proteinExistence type="predicted"/>
<comment type="caution">
    <text evidence="3">The sequence shown here is derived from an EMBL/GenBank/DDBJ whole genome shotgun (WGS) entry which is preliminary data.</text>
</comment>
<dbReference type="RefSeq" id="WP_408076683.1">
    <property type="nucleotide sequence ID" value="NZ_JBELQC010000001.1"/>
</dbReference>